<dbReference type="Pfam" id="PF00274">
    <property type="entry name" value="Glycolytic"/>
    <property type="match status" value="1"/>
</dbReference>
<dbReference type="EMBL" id="ASPP01020048">
    <property type="protein sequence ID" value="ETO14414.1"/>
    <property type="molecule type" value="Genomic_DNA"/>
</dbReference>
<evidence type="ECO:0000256" key="1">
    <source>
        <dbReference type="ARBA" id="ARBA00004714"/>
    </source>
</evidence>
<comment type="pathway">
    <text evidence="1">Carbohydrate degradation; glycolysis; D-glyceraldehyde 3-phosphate and glycerone phosphate from D-glucose: step 4/4.</text>
</comment>
<reference evidence="8 9" key="1">
    <citation type="journal article" date="2013" name="Curr. Biol.">
        <title>The Genome of the Foraminiferan Reticulomyxa filosa.</title>
        <authorList>
            <person name="Glockner G."/>
            <person name="Hulsmann N."/>
            <person name="Schleicher M."/>
            <person name="Noegel A.A."/>
            <person name="Eichinger L."/>
            <person name="Gallinger C."/>
            <person name="Pawlowski J."/>
            <person name="Sierra R."/>
            <person name="Euteneuer U."/>
            <person name="Pillet L."/>
            <person name="Moustafa A."/>
            <person name="Platzer M."/>
            <person name="Groth M."/>
            <person name="Szafranski K."/>
            <person name="Schliwa M."/>
        </authorList>
    </citation>
    <scope>NUCLEOTIDE SEQUENCE [LARGE SCALE GENOMIC DNA]</scope>
</reference>
<accession>X6MKQ6</accession>
<protein>
    <recommendedName>
        <fullName evidence="3 7">Fructose-bisphosphate aldolase</fullName>
        <ecNumber evidence="3 7">4.1.2.13</ecNumber>
    </recommendedName>
</protein>
<comment type="caution">
    <text evidence="8">The sequence shown here is derived from an EMBL/GenBank/DDBJ whole genome shotgun (WGS) entry which is preliminary data.</text>
</comment>
<name>X6MKQ6_RETFI</name>
<dbReference type="PROSITE" id="PS00158">
    <property type="entry name" value="ALDOLASE_CLASS_I"/>
    <property type="match status" value="1"/>
</dbReference>
<dbReference type="AlphaFoldDB" id="X6MKQ6"/>
<dbReference type="OrthoDB" id="1693799at2759"/>
<dbReference type="UniPathway" id="UPA00109">
    <property type="reaction ID" value="UER00183"/>
</dbReference>
<dbReference type="GO" id="GO:0006096">
    <property type="term" value="P:glycolytic process"/>
    <property type="evidence" value="ECO:0007669"/>
    <property type="project" value="UniProtKB-UniPathway"/>
</dbReference>
<evidence type="ECO:0000313" key="8">
    <source>
        <dbReference type="EMBL" id="ETO14414.1"/>
    </source>
</evidence>
<proteinExistence type="inferred from homology"/>
<dbReference type="InterPro" id="IPR029768">
    <property type="entry name" value="Aldolase_I_AS"/>
</dbReference>
<evidence type="ECO:0000256" key="3">
    <source>
        <dbReference type="ARBA" id="ARBA00013068"/>
    </source>
</evidence>
<dbReference type="InterPro" id="IPR000741">
    <property type="entry name" value="FBA_I"/>
</dbReference>
<dbReference type="Gene3D" id="3.20.20.70">
    <property type="entry name" value="Aldolase class I"/>
    <property type="match status" value="1"/>
</dbReference>
<evidence type="ECO:0000256" key="6">
    <source>
        <dbReference type="ARBA" id="ARBA00023270"/>
    </source>
</evidence>
<evidence type="ECO:0000313" key="9">
    <source>
        <dbReference type="Proteomes" id="UP000023152"/>
    </source>
</evidence>
<keyword evidence="6" id="KW-0704">Schiff base</keyword>
<dbReference type="EC" id="4.1.2.13" evidence="3 7"/>
<dbReference type="GO" id="GO:0004332">
    <property type="term" value="F:fructose-bisphosphate aldolase activity"/>
    <property type="evidence" value="ECO:0007669"/>
    <property type="project" value="UniProtKB-EC"/>
</dbReference>
<sequence>MDGDHSLEVGCYWTEKILAACYKALSDQEVILEGSLLKPNMVLPGDGNKIKRSIEANAKATIRALRRTVPSAVPGIVFLSGGQSEEEATLHLNEINKLDTHLPWSASFSYGRALQDSCLKAWKGDDHNVKAAQDAFLLRARANSTAQLGKYDGFAASEESKKSLFKAGYTY</sequence>
<dbReference type="OMA" id="KKYTHED"/>
<evidence type="ECO:0000256" key="5">
    <source>
        <dbReference type="ARBA" id="ARBA00023239"/>
    </source>
</evidence>
<gene>
    <name evidence="8" type="ORF">RFI_22955</name>
</gene>
<dbReference type="Proteomes" id="UP000023152">
    <property type="component" value="Unassembled WGS sequence"/>
</dbReference>
<dbReference type="InterPro" id="IPR013785">
    <property type="entry name" value="Aldolase_TIM"/>
</dbReference>
<comment type="catalytic activity">
    <reaction evidence="7">
        <text>beta-D-fructose 1,6-bisphosphate = D-glyceraldehyde 3-phosphate + dihydroxyacetone phosphate</text>
        <dbReference type="Rhea" id="RHEA:14729"/>
        <dbReference type="ChEBI" id="CHEBI:32966"/>
        <dbReference type="ChEBI" id="CHEBI:57642"/>
        <dbReference type="ChEBI" id="CHEBI:59776"/>
        <dbReference type="EC" id="4.1.2.13"/>
    </reaction>
</comment>
<keyword evidence="9" id="KW-1185">Reference proteome</keyword>
<comment type="similarity">
    <text evidence="2 7">Belongs to the class I fructose-bisphosphate aldolase family.</text>
</comment>
<dbReference type="PANTHER" id="PTHR11627">
    <property type="entry name" value="FRUCTOSE-BISPHOSPHATE ALDOLASE"/>
    <property type="match status" value="1"/>
</dbReference>
<dbReference type="SUPFAM" id="SSF51569">
    <property type="entry name" value="Aldolase"/>
    <property type="match status" value="1"/>
</dbReference>
<evidence type="ECO:0000256" key="7">
    <source>
        <dbReference type="RuleBase" id="RU003994"/>
    </source>
</evidence>
<keyword evidence="4 7" id="KW-0324">Glycolysis</keyword>
<evidence type="ECO:0000256" key="4">
    <source>
        <dbReference type="ARBA" id="ARBA00023152"/>
    </source>
</evidence>
<keyword evidence="5 7" id="KW-0456">Lyase</keyword>
<evidence type="ECO:0000256" key="2">
    <source>
        <dbReference type="ARBA" id="ARBA00010387"/>
    </source>
</evidence>
<organism evidence="8 9">
    <name type="scientific">Reticulomyxa filosa</name>
    <dbReference type="NCBI Taxonomy" id="46433"/>
    <lineage>
        <taxon>Eukaryota</taxon>
        <taxon>Sar</taxon>
        <taxon>Rhizaria</taxon>
        <taxon>Retaria</taxon>
        <taxon>Foraminifera</taxon>
        <taxon>Monothalamids</taxon>
        <taxon>Reticulomyxidae</taxon>
        <taxon>Reticulomyxa</taxon>
    </lineage>
</organism>